<reference evidence="2 3" key="1">
    <citation type="submission" date="2014-04" db="EMBL/GenBank/DDBJ databases">
        <authorList>
            <consortium name="DOE Joint Genome Institute"/>
            <person name="Kuo A."/>
            <person name="Girlanda M."/>
            <person name="Perotto S."/>
            <person name="Kohler A."/>
            <person name="Nagy L.G."/>
            <person name="Floudas D."/>
            <person name="Copeland A."/>
            <person name="Barry K.W."/>
            <person name="Cichocki N."/>
            <person name="Veneault-Fourrey C."/>
            <person name="LaButti K."/>
            <person name="Lindquist E.A."/>
            <person name="Lipzen A."/>
            <person name="Lundell T."/>
            <person name="Morin E."/>
            <person name="Murat C."/>
            <person name="Sun H."/>
            <person name="Tunlid A."/>
            <person name="Henrissat B."/>
            <person name="Grigoriev I.V."/>
            <person name="Hibbett D.S."/>
            <person name="Martin F."/>
            <person name="Nordberg H.P."/>
            <person name="Cantor M.N."/>
            <person name="Hua S.X."/>
        </authorList>
    </citation>
    <scope>NUCLEOTIDE SEQUENCE [LARGE SCALE GENOMIC DNA]</scope>
    <source>
        <strain evidence="2 3">MUT 4182</strain>
    </source>
</reference>
<evidence type="ECO:0000313" key="2">
    <source>
        <dbReference type="EMBL" id="KIO34640.1"/>
    </source>
</evidence>
<feature type="region of interest" description="Disordered" evidence="1">
    <location>
        <begin position="152"/>
        <end position="196"/>
    </location>
</feature>
<sequence length="239" mass="25282">MTSVSPDIRLGHSFGNDDDPPSPSAVSRPIDIPGVASASYQNAWESNDYGASPANFGAYTPSYVGSFGSNQESAWGDREGTAAAYSAGPSGDLFDDSKYEPEGYGANSPYLVMDDQSGFATLSGPGQNLGNNDSLFPSQDIHVGFHDVDPRQFSPRPGEVFATGSPGSSIGVGEGQPRSRASSMSSNPGAQSSPFMASAEFSGQPLHDQFTQLSFNQQLDPWGRQVCAIYTTRLRNLEC</sequence>
<evidence type="ECO:0000256" key="1">
    <source>
        <dbReference type="SAM" id="MobiDB-lite"/>
    </source>
</evidence>
<reference evidence="3" key="2">
    <citation type="submission" date="2015-01" db="EMBL/GenBank/DDBJ databases">
        <title>Evolutionary Origins and Diversification of the Mycorrhizal Mutualists.</title>
        <authorList>
            <consortium name="DOE Joint Genome Institute"/>
            <consortium name="Mycorrhizal Genomics Consortium"/>
            <person name="Kohler A."/>
            <person name="Kuo A."/>
            <person name="Nagy L.G."/>
            <person name="Floudas D."/>
            <person name="Copeland A."/>
            <person name="Barry K.W."/>
            <person name="Cichocki N."/>
            <person name="Veneault-Fourrey C."/>
            <person name="LaButti K."/>
            <person name="Lindquist E.A."/>
            <person name="Lipzen A."/>
            <person name="Lundell T."/>
            <person name="Morin E."/>
            <person name="Murat C."/>
            <person name="Riley R."/>
            <person name="Ohm R."/>
            <person name="Sun H."/>
            <person name="Tunlid A."/>
            <person name="Henrissat B."/>
            <person name="Grigoriev I.V."/>
            <person name="Hibbett D.S."/>
            <person name="Martin F."/>
        </authorList>
    </citation>
    <scope>NUCLEOTIDE SEQUENCE [LARGE SCALE GENOMIC DNA]</scope>
    <source>
        <strain evidence="3">MUT 4182</strain>
    </source>
</reference>
<feature type="region of interest" description="Disordered" evidence="1">
    <location>
        <begin position="1"/>
        <end position="31"/>
    </location>
</feature>
<dbReference type="EMBL" id="KN822942">
    <property type="protein sequence ID" value="KIO34640.1"/>
    <property type="molecule type" value="Genomic_DNA"/>
</dbReference>
<keyword evidence="3" id="KW-1185">Reference proteome</keyword>
<accession>A0A0C3QN92</accession>
<dbReference type="OrthoDB" id="4748970at2759"/>
<dbReference type="Proteomes" id="UP000054248">
    <property type="component" value="Unassembled WGS sequence"/>
</dbReference>
<dbReference type="AlphaFoldDB" id="A0A0C3QN92"/>
<proteinExistence type="predicted"/>
<organism evidence="2 3">
    <name type="scientific">Tulasnella calospora MUT 4182</name>
    <dbReference type="NCBI Taxonomy" id="1051891"/>
    <lineage>
        <taxon>Eukaryota</taxon>
        <taxon>Fungi</taxon>
        <taxon>Dikarya</taxon>
        <taxon>Basidiomycota</taxon>
        <taxon>Agaricomycotina</taxon>
        <taxon>Agaricomycetes</taxon>
        <taxon>Cantharellales</taxon>
        <taxon>Tulasnellaceae</taxon>
        <taxon>Tulasnella</taxon>
    </lineage>
</organism>
<name>A0A0C3QN92_9AGAM</name>
<evidence type="ECO:0000313" key="3">
    <source>
        <dbReference type="Proteomes" id="UP000054248"/>
    </source>
</evidence>
<protein>
    <submittedName>
        <fullName evidence="2">Uncharacterized protein</fullName>
    </submittedName>
</protein>
<gene>
    <name evidence="2" type="ORF">M407DRAFT_88792</name>
</gene>
<feature type="compositionally biased region" description="Polar residues" evidence="1">
    <location>
        <begin position="179"/>
        <end position="195"/>
    </location>
</feature>
<dbReference type="HOGENOM" id="CLU_1161874_0_0_1"/>